<reference evidence="9" key="1">
    <citation type="journal article" date="2019" name="Beilstein J. Org. Chem.">
        <title>Nanangenines: drimane sesquiterpenoids as the dominant metabolite cohort of a novel Australian fungus, Aspergillus nanangensis.</title>
        <authorList>
            <person name="Lacey H.J."/>
            <person name="Gilchrist C.L.M."/>
            <person name="Crombie A."/>
            <person name="Kalaitzis J.A."/>
            <person name="Vuong D."/>
            <person name="Rutledge P.J."/>
            <person name="Turner P."/>
            <person name="Pitt J.I."/>
            <person name="Lacey E."/>
            <person name="Chooi Y.H."/>
            <person name="Piggott A.M."/>
        </authorList>
    </citation>
    <scope>NUCLEOTIDE SEQUENCE</scope>
    <source>
        <strain evidence="9">MST-FP2251</strain>
    </source>
</reference>
<reference evidence="9" key="2">
    <citation type="submission" date="2020-02" db="EMBL/GenBank/DDBJ databases">
        <authorList>
            <person name="Gilchrist C.L.M."/>
            <person name="Chooi Y.-H."/>
        </authorList>
    </citation>
    <scope>NUCLEOTIDE SEQUENCE</scope>
    <source>
        <strain evidence="9">MST-FP2251</strain>
    </source>
</reference>
<dbReference type="Pfam" id="PF06985">
    <property type="entry name" value="HET"/>
    <property type="match status" value="1"/>
</dbReference>
<evidence type="ECO:0000256" key="3">
    <source>
        <dbReference type="ARBA" id="ARBA00022692"/>
    </source>
</evidence>
<evidence type="ECO:0000256" key="7">
    <source>
        <dbReference type="SAM" id="Phobius"/>
    </source>
</evidence>
<dbReference type="PANTHER" id="PTHR23501">
    <property type="entry name" value="MAJOR FACILITATOR SUPERFAMILY"/>
    <property type="match status" value="1"/>
</dbReference>
<dbReference type="InterPro" id="IPR011701">
    <property type="entry name" value="MFS"/>
</dbReference>
<comment type="caution">
    <text evidence="9">The sequence shown here is derived from an EMBL/GenBank/DDBJ whole genome shotgun (WGS) entry which is preliminary data.</text>
</comment>
<sequence length="1231" mass="137025">MFFIKTKRKEETTANTEKENDKPPSLQDTTDEIVYPSPLRLALLLSAVFASLFVVSLDRLIISTAIPQITDEFHSVMDIGWYGSAYQITSCAFQLLWGRLYTSFSVKGVFLTSILLFEVGSAICGAAPNSATLILGRAIAGSGSGGIMVGTTVILVYAIPLHKRPLYSGLFGVIFGVSSVAGPLLGGVFTSEATWRWCFYINLPFGAVTVVLVTYLLQIPDRESTKLPLSKKILQLDFGGTIFLLPAIVCLTLALQWGGVTYLWSEGRIIALLVLTTLCSIAFILTQVFLPDTATLPPRIFRQRSVLAGFWASFCIGALLIYPCYMPIWFQAIKGASALESGIWLLPLILPMFIASIIGGALITRVGYYTPFMIGGNCLMAVGAGMLTTLQVDTPRPQWIGYQVLYAFGLGNILQVPNLAAQTVLELKDIPVGTALLAFIQQLGGAIFLSVGQNVLTNELANHLEGVPGFNRSMLTNTGATTLINELPGAMRGTVVSAYNESLCTVFQVGSYVYALVAGASLTLLGCETLRRVLQSSDEHQSPRWPTYTYQPLEQPDAIRLLVIEPGSADDPISIRLVPACLSDNPQFEAISYVWGNPAQTKPVFCSGGVIHITHNLHAALQHLRLPNAERVLWADAVCINQADVGEKNQQVPLMKDIYSRASAVLVWLGSGSREVERALDALEQLHLYFSRHLKHYDDETKHRVRLLLTADGTVDIPIARISHSQSEEIRQLDWRAITDLLSSAWFGRVWTLQEIVNAQEAVLVCGGRSTPFDRFARPIVELFVQYINTSRMAELGLGIEFPINAAWSVVEVCRLRALKASSLTNTTTLYQLIKSHNLRQCSDPRDKIYGFLGLATDLSAGDLPLVPEYGLPVESVYKDFALWCIAKTASLDIFSSLRDYHLYSNVENLPSWAPDWMDWGGRRDTQLLAASTYAGGRKSIPRFSLAPEDNNVLIVRGYVVDKIEQLAVSYYQMTIWDDYRHCNYIQRLKSGATGAAREEMISRFKSEGLPAHYLDRLLQADKMAQKYSLRDKSCTAVLRDIVWIENCKDVATKGTGQMSVDQYEAFWRTITGDRVNRDSPAPRGFKWTFRKHLQLLSDLRDGTRSLDYGMAPYQSGSLNRFPIHHHPGSSPRQKVLYDDEYERWDAVRETWARNRRRRLCATVNGRFGWAPETAQEGDLICIFHGAKVPHVLRPCGDGNYILLGEGYLHRMMYGEVLKMQDMKETEIRIC</sequence>
<evidence type="ECO:0000256" key="4">
    <source>
        <dbReference type="ARBA" id="ARBA00022989"/>
    </source>
</evidence>
<dbReference type="InterPro" id="IPR036259">
    <property type="entry name" value="MFS_trans_sf"/>
</dbReference>
<accession>A0AAD4CMX0</accession>
<feature type="transmembrane region" description="Helical" evidence="7">
    <location>
        <begin position="269"/>
        <end position="290"/>
    </location>
</feature>
<dbReference type="CDD" id="cd17502">
    <property type="entry name" value="MFS_Azr1_MDR_like"/>
    <property type="match status" value="1"/>
</dbReference>
<dbReference type="PANTHER" id="PTHR23501:SF153">
    <property type="entry name" value="AFLATOXIN EFFLUX PUMP, PUTATIVE-RELATED"/>
    <property type="match status" value="1"/>
</dbReference>
<keyword evidence="4 7" id="KW-1133">Transmembrane helix</keyword>
<dbReference type="PROSITE" id="PS50850">
    <property type="entry name" value="MFS"/>
    <property type="match status" value="1"/>
</dbReference>
<comment type="similarity">
    <text evidence="2">Belongs to the major facilitator superfamily. TCR/Tet family.</text>
</comment>
<evidence type="ECO:0000256" key="1">
    <source>
        <dbReference type="ARBA" id="ARBA00004141"/>
    </source>
</evidence>
<proteinExistence type="inferred from homology"/>
<dbReference type="GO" id="GO:0022857">
    <property type="term" value="F:transmembrane transporter activity"/>
    <property type="evidence" value="ECO:0007669"/>
    <property type="project" value="InterPro"/>
</dbReference>
<dbReference type="Gene3D" id="1.20.1250.20">
    <property type="entry name" value="MFS general substrate transporter like domains"/>
    <property type="match status" value="1"/>
</dbReference>
<feature type="transmembrane region" description="Helical" evidence="7">
    <location>
        <begin position="134"/>
        <end position="159"/>
    </location>
</feature>
<feature type="transmembrane region" description="Helical" evidence="7">
    <location>
        <begin position="238"/>
        <end position="257"/>
    </location>
</feature>
<feature type="transmembrane region" description="Helical" evidence="7">
    <location>
        <begin position="342"/>
        <end position="363"/>
    </location>
</feature>
<keyword evidence="5 7" id="KW-0472">Membrane</keyword>
<evidence type="ECO:0000259" key="8">
    <source>
        <dbReference type="PROSITE" id="PS50850"/>
    </source>
</evidence>
<dbReference type="Gene3D" id="1.20.1720.10">
    <property type="entry name" value="Multidrug resistance protein D"/>
    <property type="match status" value="1"/>
</dbReference>
<feature type="transmembrane region" description="Helical" evidence="7">
    <location>
        <begin position="197"/>
        <end position="217"/>
    </location>
</feature>
<dbReference type="Proteomes" id="UP001194746">
    <property type="component" value="Unassembled WGS sequence"/>
</dbReference>
<dbReference type="SUPFAM" id="SSF103473">
    <property type="entry name" value="MFS general substrate transporter"/>
    <property type="match status" value="1"/>
</dbReference>
<dbReference type="Pfam" id="PF07690">
    <property type="entry name" value="MFS_1"/>
    <property type="match status" value="1"/>
</dbReference>
<feature type="domain" description="Major facilitator superfamily (MFS) profile" evidence="8">
    <location>
        <begin position="44"/>
        <end position="529"/>
    </location>
</feature>
<name>A0AAD4CMX0_ASPNN</name>
<evidence type="ECO:0000313" key="9">
    <source>
        <dbReference type="EMBL" id="KAF9889455.1"/>
    </source>
</evidence>
<keyword evidence="10" id="KW-1185">Reference proteome</keyword>
<dbReference type="AlphaFoldDB" id="A0AAD4CMX0"/>
<feature type="compositionally biased region" description="Basic and acidic residues" evidence="6">
    <location>
        <begin position="8"/>
        <end position="22"/>
    </location>
</feature>
<feature type="transmembrane region" description="Helical" evidence="7">
    <location>
        <begin position="310"/>
        <end position="330"/>
    </location>
</feature>
<organism evidence="9 10">
    <name type="scientific">Aspergillus nanangensis</name>
    <dbReference type="NCBI Taxonomy" id="2582783"/>
    <lineage>
        <taxon>Eukaryota</taxon>
        <taxon>Fungi</taxon>
        <taxon>Dikarya</taxon>
        <taxon>Ascomycota</taxon>
        <taxon>Pezizomycotina</taxon>
        <taxon>Eurotiomycetes</taxon>
        <taxon>Eurotiomycetidae</taxon>
        <taxon>Eurotiales</taxon>
        <taxon>Aspergillaceae</taxon>
        <taxon>Aspergillus</taxon>
        <taxon>Aspergillus subgen. Circumdati</taxon>
    </lineage>
</organism>
<dbReference type="EMBL" id="VCAU01000036">
    <property type="protein sequence ID" value="KAF9889455.1"/>
    <property type="molecule type" value="Genomic_DNA"/>
</dbReference>
<evidence type="ECO:0000256" key="2">
    <source>
        <dbReference type="ARBA" id="ARBA00007520"/>
    </source>
</evidence>
<feature type="transmembrane region" description="Helical" evidence="7">
    <location>
        <begin position="166"/>
        <end position="185"/>
    </location>
</feature>
<gene>
    <name evidence="9" type="ORF">FE257_007357</name>
</gene>
<dbReference type="FunFam" id="1.20.1720.10:FF:000012">
    <property type="entry name" value="MFS toxin efflux pump (AflT)"/>
    <property type="match status" value="1"/>
</dbReference>
<evidence type="ECO:0000256" key="6">
    <source>
        <dbReference type="SAM" id="MobiDB-lite"/>
    </source>
</evidence>
<keyword evidence="3 7" id="KW-0812">Transmembrane</keyword>
<feature type="transmembrane region" description="Helical" evidence="7">
    <location>
        <begin position="109"/>
        <end position="128"/>
    </location>
</feature>
<dbReference type="InterPro" id="IPR020846">
    <property type="entry name" value="MFS_dom"/>
</dbReference>
<protein>
    <recommendedName>
        <fullName evidence="8">Major facilitator superfamily (MFS) profile domain-containing protein</fullName>
    </recommendedName>
</protein>
<evidence type="ECO:0000256" key="5">
    <source>
        <dbReference type="ARBA" id="ARBA00023136"/>
    </source>
</evidence>
<dbReference type="FunFam" id="1.20.1250.20:FF:000196">
    <property type="entry name" value="MFS toxin efflux pump (AflT)"/>
    <property type="match status" value="1"/>
</dbReference>
<dbReference type="GO" id="GO:0005886">
    <property type="term" value="C:plasma membrane"/>
    <property type="evidence" value="ECO:0007669"/>
    <property type="project" value="TreeGrafter"/>
</dbReference>
<feature type="region of interest" description="Disordered" evidence="6">
    <location>
        <begin position="1"/>
        <end position="30"/>
    </location>
</feature>
<feature type="transmembrane region" description="Helical" evidence="7">
    <location>
        <begin position="41"/>
        <end position="67"/>
    </location>
</feature>
<comment type="subcellular location">
    <subcellularLocation>
        <location evidence="1">Membrane</location>
        <topology evidence="1">Multi-pass membrane protein</topology>
    </subcellularLocation>
</comment>
<evidence type="ECO:0000313" key="10">
    <source>
        <dbReference type="Proteomes" id="UP001194746"/>
    </source>
</evidence>
<dbReference type="InterPro" id="IPR010730">
    <property type="entry name" value="HET"/>
</dbReference>
<dbReference type="Pfam" id="PF26639">
    <property type="entry name" value="Het-6_barrel"/>
    <property type="match status" value="1"/>
</dbReference>